<evidence type="ECO:0000256" key="5">
    <source>
        <dbReference type="ARBA" id="ARBA00022825"/>
    </source>
</evidence>
<dbReference type="CDD" id="cd00190">
    <property type="entry name" value="Tryp_SPc"/>
    <property type="match status" value="1"/>
</dbReference>
<dbReference type="PROSITE" id="PS00134">
    <property type="entry name" value="TRYPSIN_HIS"/>
    <property type="match status" value="1"/>
</dbReference>
<dbReference type="Gene3D" id="2.40.10.10">
    <property type="entry name" value="Trypsin-like serine proteases"/>
    <property type="match status" value="1"/>
</dbReference>
<dbReference type="SUPFAM" id="SSF50494">
    <property type="entry name" value="Trypsin-like serine proteases"/>
    <property type="match status" value="1"/>
</dbReference>
<dbReference type="InterPro" id="IPR009003">
    <property type="entry name" value="Peptidase_S1_PA"/>
</dbReference>
<dbReference type="SMART" id="SM00020">
    <property type="entry name" value="Tryp_SPc"/>
    <property type="match status" value="1"/>
</dbReference>
<dbReference type="GO" id="GO:0005576">
    <property type="term" value="C:extracellular region"/>
    <property type="evidence" value="ECO:0007669"/>
    <property type="project" value="UniProtKB-SubCell"/>
</dbReference>
<evidence type="ECO:0000256" key="8">
    <source>
        <dbReference type="RuleBase" id="RU363034"/>
    </source>
</evidence>
<dbReference type="FunFam" id="2.40.10.10:FF:000015">
    <property type="entry name" value="Atrial natriuretic peptide-converting enzyme"/>
    <property type="match status" value="1"/>
</dbReference>
<keyword evidence="6" id="KW-1015">Disulfide bond</keyword>
<dbReference type="EMBL" id="PP517418">
    <property type="protein sequence ID" value="WXI02668.1"/>
    <property type="molecule type" value="mRNA"/>
</dbReference>
<dbReference type="InterPro" id="IPR001254">
    <property type="entry name" value="Trypsin_dom"/>
</dbReference>
<dbReference type="InterPro" id="IPR033116">
    <property type="entry name" value="TRYPSIN_SER"/>
</dbReference>
<evidence type="ECO:0000313" key="11">
    <source>
        <dbReference type="EMBL" id="WXI02668.1"/>
    </source>
</evidence>
<dbReference type="GO" id="GO:0006508">
    <property type="term" value="P:proteolysis"/>
    <property type="evidence" value="ECO:0007669"/>
    <property type="project" value="UniProtKB-KW"/>
</dbReference>
<protein>
    <submittedName>
        <fullName evidence="11">Venom S1 protease 3</fullName>
    </submittedName>
</protein>
<sequence>MMGTYGLLVLFAFIGLGASTIRLNIASDGNYVLLKPQTGNGRVETRWELKSCKGCKMVLGCQFRTQSCNDALFKIDTGGSFSQHCPEESVSVFNTSNKDFMSVTIENNGPDVAAFCHVKATGKFIDLPEVDIDSSEHGSERLSKKKPTCRCGWTNKSPARIVNGKEAGVNEYPFIALIIKKITRFPFCGGSIITVRHILTAAHCTYSETEALSVLIGEHDIRTWKETKATKIIDVQRIINHPDYNNITQVHDIAILELKDPIEFSNLVGRVCMPSKSISENEYSKVMGWGLLSTHGNPSPVLMKVNVKTIDIGICGTIYMLNTTARTQICTYNNQKDSCQGDSGGPLVHLNPKTNMLEQVALVSFGRDCASTDPGVNTDVKKYEDWIKNEVKGQELCY</sequence>
<evidence type="ECO:0000256" key="1">
    <source>
        <dbReference type="ARBA" id="ARBA00004613"/>
    </source>
</evidence>
<feature type="chain" id="PRO_5044322434" evidence="9">
    <location>
        <begin position="20"/>
        <end position="398"/>
    </location>
</feature>
<dbReference type="PROSITE" id="PS50240">
    <property type="entry name" value="TRYPSIN_DOM"/>
    <property type="match status" value="1"/>
</dbReference>
<evidence type="ECO:0000256" key="6">
    <source>
        <dbReference type="ARBA" id="ARBA00023157"/>
    </source>
</evidence>
<keyword evidence="2" id="KW-0964">Secreted</keyword>
<comment type="subcellular location">
    <subcellularLocation>
        <location evidence="1">Secreted</location>
    </subcellularLocation>
</comment>
<keyword evidence="3 8" id="KW-0645">Protease</keyword>
<feature type="domain" description="Peptidase S1" evidence="10">
    <location>
        <begin position="161"/>
        <end position="392"/>
    </location>
</feature>
<reference evidence="11" key="1">
    <citation type="submission" date="2024-03" db="EMBL/GenBank/DDBJ databases">
        <title>Venom adaptation and exaptation during the trophic switch to blood-feeding by kissing bugs (Reduviidae: Triatominae).</title>
        <authorList>
            <person name="Zdenek C.N."/>
            <person name="Cardoso F.C."/>
            <person name="Robinson S.D."/>
            <person name="Mercedes R.S."/>
            <person name="Raidjoe E.R."/>
            <person name="Hernandez-Vargas M.J."/>
            <person name="Jin J."/>
            <person name="Corzo G."/>
            <person name="Vetter I."/>
            <person name="King G.F."/>
            <person name="Fry B.G."/>
            <person name="Walker A."/>
        </authorList>
    </citation>
    <scope>NUCLEOTIDE SEQUENCE</scope>
</reference>
<dbReference type="InterPro" id="IPR043504">
    <property type="entry name" value="Peptidase_S1_PA_chymotrypsin"/>
</dbReference>
<accession>A0AB38ZEF1</accession>
<evidence type="ECO:0000256" key="3">
    <source>
        <dbReference type="ARBA" id="ARBA00022670"/>
    </source>
</evidence>
<evidence type="ECO:0000259" key="10">
    <source>
        <dbReference type="PROSITE" id="PS50240"/>
    </source>
</evidence>
<dbReference type="AlphaFoldDB" id="A0AB38ZEF1"/>
<evidence type="ECO:0000256" key="2">
    <source>
        <dbReference type="ARBA" id="ARBA00022525"/>
    </source>
</evidence>
<dbReference type="InterPro" id="IPR018114">
    <property type="entry name" value="TRYPSIN_HIS"/>
</dbReference>
<dbReference type="PRINTS" id="PR00722">
    <property type="entry name" value="CHYMOTRYPSIN"/>
</dbReference>
<comment type="similarity">
    <text evidence="7">Belongs to the peptidase S1 family. CLIP subfamily.</text>
</comment>
<keyword evidence="4 8" id="KW-0378">Hydrolase</keyword>
<evidence type="ECO:0000256" key="4">
    <source>
        <dbReference type="ARBA" id="ARBA00022801"/>
    </source>
</evidence>
<proteinExistence type="evidence at transcript level"/>
<dbReference type="PANTHER" id="PTHR24256">
    <property type="entry name" value="TRYPTASE-RELATED"/>
    <property type="match status" value="1"/>
</dbReference>
<dbReference type="Pfam" id="PF00089">
    <property type="entry name" value="Trypsin"/>
    <property type="match status" value="1"/>
</dbReference>
<feature type="signal peptide" evidence="9">
    <location>
        <begin position="1"/>
        <end position="19"/>
    </location>
</feature>
<organism evidence="11">
    <name type="scientific">Oncocephalus sp</name>
    <dbReference type="NCBI Taxonomy" id="2944721"/>
    <lineage>
        <taxon>Eukaryota</taxon>
        <taxon>Metazoa</taxon>
        <taxon>Ecdysozoa</taxon>
        <taxon>Arthropoda</taxon>
        <taxon>Hexapoda</taxon>
        <taxon>Insecta</taxon>
        <taxon>Pterygota</taxon>
        <taxon>Neoptera</taxon>
        <taxon>Paraneoptera</taxon>
        <taxon>Hemiptera</taxon>
        <taxon>Heteroptera</taxon>
        <taxon>Panheteroptera</taxon>
        <taxon>Cimicomorpha</taxon>
        <taxon>Reduviidae</taxon>
        <taxon>Stenopodainae</taxon>
        <taxon>Oncocephalus</taxon>
    </lineage>
</organism>
<keyword evidence="5 8" id="KW-0720">Serine protease</keyword>
<evidence type="ECO:0000256" key="7">
    <source>
        <dbReference type="ARBA" id="ARBA00024195"/>
    </source>
</evidence>
<keyword evidence="9" id="KW-0732">Signal</keyword>
<dbReference type="InterPro" id="IPR051487">
    <property type="entry name" value="Ser/Thr_Proteases_Immune/Dev"/>
</dbReference>
<dbReference type="PROSITE" id="PS00135">
    <property type="entry name" value="TRYPSIN_SER"/>
    <property type="match status" value="1"/>
</dbReference>
<name>A0AB38ZEF1_9HEMI</name>
<dbReference type="InterPro" id="IPR001314">
    <property type="entry name" value="Peptidase_S1A"/>
</dbReference>
<evidence type="ECO:0000256" key="9">
    <source>
        <dbReference type="SAM" id="SignalP"/>
    </source>
</evidence>
<dbReference type="GO" id="GO:0004252">
    <property type="term" value="F:serine-type endopeptidase activity"/>
    <property type="evidence" value="ECO:0007669"/>
    <property type="project" value="InterPro"/>
</dbReference>